<comment type="function">
    <text evidence="1">S-adenosyl-L-methionine-dependent methyltransferase that catalyzes four methylations of the modified target histidine residue in translation elongation factor 2 (EF-2), to form an intermediate called diphthine methyl ester. The four successive methylation reactions represent the second step of diphthamide biosynthesis.</text>
</comment>
<comment type="pathway">
    <text evidence="2">Protein modification; peptidyl-diphthamide biosynthesis.</text>
</comment>
<feature type="binding site" evidence="9">
    <location>
        <position position="250"/>
    </location>
    <ligand>
        <name>S-adenosyl-L-methionine</name>
        <dbReference type="ChEBI" id="CHEBI:59789"/>
    </ligand>
</feature>
<evidence type="ECO:0000256" key="2">
    <source>
        <dbReference type="ARBA" id="ARBA00005156"/>
    </source>
</evidence>
<dbReference type="Gene3D" id="3.40.1010.10">
    <property type="entry name" value="Cobalt-precorrin-4 Transmethylase, Domain 1"/>
    <property type="match status" value="1"/>
</dbReference>
<feature type="binding site" evidence="9">
    <location>
        <position position="163"/>
    </location>
    <ligand>
        <name>S-adenosyl-L-methionine</name>
        <dbReference type="ChEBI" id="CHEBI:59789"/>
    </ligand>
</feature>
<dbReference type="EC" id="2.1.1.314" evidence="4"/>
<dbReference type="PANTHER" id="PTHR10882:SF0">
    <property type="entry name" value="DIPHTHINE METHYL ESTER SYNTHASE"/>
    <property type="match status" value="1"/>
</dbReference>
<accession>A0A1B6KDX6</accession>
<feature type="binding site" evidence="9">
    <location>
        <position position="9"/>
    </location>
    <ligand>
        <name>S-adenosyl-L-methionine</name>
        <dbReference type="ChEBI" id="CHEBI:59789"/>
    </ligand>
</feature>
<evidence type="ECO:0000256" key="9">
    <source>
        <dbReference type="PIRSR" id="PIRSR036432-1"/>
    </source>
</evidence>
<dbReference type="UniPathway" id="UPA00559"/>
<dbReference type="InterPro" id="IPR004551">
    <property type="entry name" value="Dphthn_synthase"/>
</dbReference>
<evidence type="ECO:0000256" key="8">
    <source>
        <dbReference type="ARBA" id="ARBA00048752"/>
    </source>
</evidence>
<feature type="binding site" evidence="9">
    <location>
        <position position="84"/>
    </location>
    <ligand>
        <name>S-adenosyl-L-methionine</name>
        <dbReference type="ChEBI" id="CHEBI:59789"/>
    </ligand>
</feature>
<dbReference type="PANTHER" id="PTHR10882">
    <property type="entry name" value="DIPHTHINE SYNTHASE"/>
    <property type="match status" value="1"/>
</dbReference>
<dbReference type="SUPFAM" id="SSF53790">
    <property type="entry name" value="Tetrapyrrole methylase"/>
    <property type="match status" value="1"/>
</dbReference>
<evidence type="ECO:0000313" key="11">
    <source>
        <dbReference type="EMBL" id="JAT09669.1"/>
    </source>
</evidence>
<keyword evidence="5" id="KW-0489">Methyltransferase</keyword>
<dbReference type="Gene3D" id="3.30.950.10">
    <property type="entry name" value="Methyltransferase, Cobalt-precorrin-4 Transmethylase, Domain 2"/>
    <property type="match status" value="1"/>
</dbReference>
<dbReference type="InterPro" id="IPR014777">
    <property type="entry name" value="4pyrrole_Mease_sub1"/>
</dbReference>
<feature type="binding site" evidence="9">
    <location>
        <position position="225"/>
    </location>
    <ligand>
        <name>S-adenosyl-L-methionine</name>
        <dbReference type="ChEBI" id="CHEBI:59789"/>
    </ligand>
</feature>
<dbReference type="NCBIfam" id="TIGR00522">
    <property type="entry name" value="dph5"/>
    <property type="match status" value="1"/>
</dbReference>
<dbReference type="PIRSF" id="PIRSF036432">
    <property type="entry name" value="Diphthine_synth"/>
    <property type="match status" value="1"/>
</dbReference>
<evidence type="ECO:0000256" key="4">
    <source>
        <dbReference type="ARBA" id="ARBA00011927"/>
    </source>
</evidence>
<evidence type="ECO:0000256" key="1">
    <source>
        <dbReference type="ARBA" id="ARBA00004006"/>
    </source>
</evidence>
<dbReference type="GO" id="GO:0032259">
    <property type="term" value="P:methylation"/>
    <property type="evidence" value="ECO:0007669"/>
    <property type="project" value="UniProtKB-KW"/>
</dbReference>
<dbReference type="FunFam" id="3.30.950.10:FF:000004">
    <property type="entry name" value="Diphthine synthase putative"/>
    <property type="match status" value="1"/>
</dbReference>
<feature type="domain" description="Tetrapyrrole methylase" evidence="10">
    <location>
        <begin position="1"/>
        <end position="211"/>
    </location>
</feature>
<dbReference type="InterPro" id="IPR035996">
    <property type="entry name" value="4pyrrol_Methylase_sf"/>
</dbReference>
<reference evidence="11" key="1">
    <citation type="submission" date="2015-11" db="EMBL/GenBank/DDBJ databases">
        <title>De novo transcriptome assembly of four potential Pierce s Disease insect vectors from Arizona vineyards.</title>
        <authorList>
            <person name="Tassone E.E."/>
        </authorList>
    </citation>
    <scope>NUCLEOTIDE SEQUENCE</scope>
</reference>
<dbReference type="GO" id="GO:0017183">
    <property type="term" value="P:protein histidyl modification to diphthamide"/>
    <property type="evidence" value="ECO:0007669"/>
    <property type="project" value="UniProtKB-UniPathway"/>
</dbReference>
<dbReference type="Pfam" id="PF00590">
    <property type="entry name" value="TP_methylase"/>
    <property type="match status" value="1"/>
</dbReference>
<dbReference type="CDD" id="cd11647">
    <property type="entry name" value="DHP5_DphB"/>
    <property type="match status" value="1"/>
</dbReference>
<dbReference type="InterPro" id="IPR014776">
    <property type="entry name" value="4pyrrole_Mease_sub2"/>
</dbReference>
<name>A0A1B6KDX6_9HEMI</name>
<evidence type="ECO:0000256" key="6">
    <source>
        <dbReference type="ARBA" id="ARBA00022679"/>
    </source>
</evidence>
<dbReference type="AlphaFoldDB" id="A0A1B6KDX6"/>
<proteinExistence type="inferred from homology"/>
<protein>
    <recommendedName>
        <fullName evidence="4">diphthine methyl ester synthase</fullName>
        <ecNumber evidence="4">2.1.1.314</ecNumber>
    </recommendedName>
</protein>
<dbReference type="InterPro" id="IPR000878">
    <property type="entry name" value="4pyrrol_Mease"/>
</dbReference>
<evidence type="ECO:0000256" key="5">
    <source>
        <dbReference type="ARBA" id="ARBA00022603"/>
    </source>
</evidence>
<keyword evidence="7 9" id="KW-0949">S-adenosyl-L-methionine</keyword>
<gene>
    <name evidence="11" type="ORF">g.23376</name>
</gene>
<dbReference type="HAMAP" id="MF_01084">
    <property type="entry name" value="Diphthine_synth"/>
    <property type="match status" value="1"/>
</dbReference>
<sequence length="297" mass="32785">MFYIVGLGLGDPKDITVKGLEIVKTCDRVYLEIYTSILSAGKEALEEFYGREVLLADRELVEQGSEEILKDADTKDIAFLVVGDPFSATTHSDLFLRAKQSNIPCKVIHNASIINAIGCSGLQLYNFGETVSIPYWTNSWQPDSFYDKICSNKSRGLHTLCLLDIRVKEPTVESLMKKKKEYEPPRFMTVSEAATQLLQIISGRGSGDDISELTEVTECVGVARVGSPDQRICYGPLASFTDFDLGPPLQSLVIIGTLHPLEREFLFQVAETYSDFITSSTSLISGNSSSTRPSSKQ</sequence>
<organism evidence="11">
    <name type="scientific">Graphocephala atropunctata</name>
    <dbReference type="NCBI Taxonomy" id="36148"/>
    <lineage>
        <taxon>Eukaryota</taxon>
        <taxon>Metazoa</taxon>
        <taxon>Ecdysozoa</taxon>
        <taxon>Arthropoda</taxon>
        <taxon>Hexapoda</taxon>
        <taxon>Insecta</taxon>
        <taxon>Pterygota</taxon>
        <taxon>Neoptera</taxon>
        <taxon>Paraneoptera</taxon>
        <taxon>Hemiptera</taxon>
        <taxon>Auchenorrhyncha</taxon>
        <taxon>Membracoidea</taxon>
        <taxon>Cicadellidae</taxon>
        <taxon>Cicadellinae</taxon>
        <taxon>Cicadellini</taxon>
        <taxon>Graphocephala</taxon>
    </lineage>
</organism>
<feature type="binding site" evidence="9">
    <location>
        <begin position="112"/>
        <end position="113"/>
    </location>
    <ligand>
        <name>S-adenosyl-L-methionine</name>
        <dbReference type="ChEBI" id="CHEBI:59789"/>
    </ligand>
</feature>
<dbReference type="EMBL" id="GEBQ01030308">
    <property type="protein sequence ID" value="JAT09669.1"/>
    <property type="molecule type" value="Transcribed_RNA"/>
</dbReference>
<comment type="catalytic activity">
    <reaction evidence="8">
        <text>2-[(3S)-amino-3-carboxypropyl]-L-histidyl-[translation elongation factor 2] + 4 S-adenosyl-L-methionine = diphthine methyl ester-[translation elongation factor 2] + 4 S-adenosyl-L-homocysteine + 3 H(+)</text>
        <dbReference type="Rhea" id="RHEA:42652"/>
        <dbReference type="Rhea" id="RHEA-COMP:9749"/>
        <dbReference type="Rhea" id="RHEA-COMP:10173"/>
        <dbReference type="ChEBI" id="CHEBI:15378"/>
        <dbReference type="ChEBI" id="CHEBI:57856"/>
        <dbReference type="ChEBI" id="CHEBI:59789"/>
        <dbReference type="ChEBI" id="CHEBI:73995"/>
        <dbReference type="ChEBI" id="CHEBI:79005"/>
        <dbReference type="EC" id="2.1.1.314"/>
    </reaction>
</comment>
<evidence type="ECO:0000256" key="3">
    <source>
        <dbReference type="ARBA" id="ARBA00006729"/>
    </source>
</evidence>
<evidence type="ECO:0000256" key="7">
    <source>
        <dbReference type="ARBA" id="ARBA00022691"/>
    </source>
</evidence>
<dbReference type="GO" id="GO:0141133">
    <property type="term" value="F:diphthine methyl ester synthase activity"/>
    <property type="evidence" value="ECO:0007669"/>
    <property type="project" value="UniProtKB-EC"/>
</dbReference>
<comment type="similarity">
    <text evidence="3">Belongs to the diphthine synthase family.</text>
</comment>
<evidence type="ECO:0000259" key="10">
    <source>
        <dbReference type="Pfam" id="PF00590"/>
    </source>
</evidence>
<keyword evidence="6" id="KW-0808">Transferase</keyword>
<dbReference type="FunFam" id="3.40.1010.10:FF:000004">
    <property type="entry name" value="Putative diphthine synthase"/>
    <property type="match status" value="1"/>
</dbReference>